<dbReference type="Pfam" id="PF00501">
    <property type="entry name" value="AMP-binding"/>
    <property type="match status" value="1"/>
</dbReference>
<dbReference type="InterPro" id="IPR000873">
    <property type="entry name" value="AMP-dep_synth/lig_dom"/>
</dbReference>
<reference evidence="7 8" key="1">
    <citation type="submission" date="2017-04" db="EMBL/GenBank/DDBJ databases">
        <authorList>
            <person name="Afonso C.L."/>
            <person name="Miller P.J."/>
            <person name="Scott M.A."/>
            <person name="Spackman E."/>
            <person name="Goraichik I."/>
            <person name="Dimitrov K.M."/>
            <person name="Suarez D.L."/>
            <person name="Swayne D.E."/>
        </authorList>
    </citation>
    <scope>NUCLEOTIDE SEQUENCE [LARGE SCALE GENOMIC DNA]</scope>
    <source>
        <strain evidence="7 8">CGMCC 1.10972</strain>
    </source>
</reference>
<dbReference type="PANTHER" id="PTHR43605:SF10">
    <property type="entry name" value="ACYL-COA SYNTHETASE MEDIUM CHAIN FAMILY MEMBER 3"/>
    <property type="match status" value="1"/>
</dbReference>
<dbReference type="GO" id="GO:0006633">
    <property type="term" value="P:fatty acid biosynthetic process"/>
    <property type="evidence" value="ECO:0007669"/>
    <property type="project" value="TreeGrafter"/>
</dbReference>
<evidence type="ECO:0000256" key="4">
    <source>
        <dbReference type="ARBA" id="ARBA00022840"/>
    </source>
</evidence>
<evidence type="ECO:0000313" key="7">
    <source>
        <dbReference type="EMBL" id="SMC83134.1"/>
    </source>
</evidence>
<evidence type="ECO:0000256" key="2">
    <source>
        <dbReference type="ARBA" id="ARBA00022598"/>
    </source>
</evidence>
<gene>
    <name evidence="7" type="ORF">SAMN06297251_109113</name>
</gene>
<sequence>MIVMDDMTDIAARFDWRRDHLGREGGTLPPYAAIVADFEWNLPAGFNIAAACADDWGAIDPARVALIEDRGDDAAPIETSFEELATRSRRLAAGLQSLGITRGDRVAIVLPQCVEAALAHLAVYRLGAIAVPLAQRFGPEALGFRLAAAGCRLAVVDDSVLETLAAIETPLADMSTLVVADRGSAFLGAPQAPAGFHQISFATVEAHGPIEPPCVQTTPDDPAMIIFTSGTTGAPKGALHGHRVLIGHLPGMRFFHEGFPHSGDRLWTPSDWAWAGGLLNALLPSLYYGVPVVFTRARFIAEEALAMMARRRVRNAFLPATALRMMKAAATPERLAALSLRTIGSAGESLPAATYEWARQAFDAPVNEFYGQTECNMVLGSAAGAGASKPGRIGPAAPGHKVAILKADGMLAAPGEAGTIAVKSPDPVMFLGYWQNEAATDAKFAGDWLLTGDQGVADATGSIAFLGRDDDIITSAGYRIGPSEVEDCLLRHPAVKLAAVVGKPDPVRTEIVKAYVVAMDGHVADEALGREIAAFVRARLSVHEYPREIAFVDEMPMTTSGKIIRRHFRTLAAEEAQQMRSATVARPPQR</sequence>
<dbReference type="Pfam" id="PF13193">
    <property type="entry name" value="AMP-binding_C"/>
    <property type="match status" value="1"/>
</dbReference>
<evidence type="ECO:0000256" key="1">
    <source>
        <dbReference type="ARBA" id="ARBA00006432"/>
    </source>
</evidence>
<comment type="similarity">
    <text evidence="1">Belongs to the ATP-dependent AMP-binding enzyme family.</text>
</comment>
<evidence type="ECO:0000313" key="8">
    <source>
        <dbReference type="Proteomes" id="UP000192656"/>
    </source>
</evidence>
<feature type="domain" description="AMP-dependent synthetase/ligase" evidence="5">
    <location>
        <begin position="60"/>
        <end position="434"/>
    </location>
</feature>
<evidence type="ECO:0000259" key="5">
    <source>
        <dbReference type="Pfam" id="PF00501"/>
    </source>
</evidence>
<dbReference type="GO" id="GO:0004321">
    <property type="term" value="F:fatty-acyl-CoA synthase activity"/>
    <property type="evidence" value="ECO:0007669"/>
    <property type="project" value="TreeGrafter"/>
</dbReference>
<dbReference type="PANTHER" id="PTHR43605">
    <property type="entry name" value="ACYL-COENZYME A SYNTHETASE"/>
    <property type="match status" value="1"/>
</dbReference>
<dbReference type="Gene3D" id="3.30.300.30">
    <property type="match status" value="1"/>
</dbReference>
<protein>
    <submittedName>
        <fullName evidence="7">Acetyl-CoA synthetase</fullName>
    </submittedName>
</protein>
<dbReference type="Proteomes" id="UP000192656">
    <property type="component" value="Unassembled WGS sequence"/>
</dbReference>
<keyword evidence="8" id="KW-1185">Reference proteome</keyword>
<dbReference type="InterPro" id="IPR051087">
    <property type="entry name" value="Mitochondrial_ACSM"/>
</dbReference>
<proteinExistence type="inferred from homology"/>
<dbReference type="Gene3D" id="3.40.50.12780">
    <property type="entry name" value="N-terminal domain of ligase-like"/>
    <property type="match status" value="1"/>
</dbReference>
<organism evidence="7 8">
    <name type="scientific">Fulvimarina manganoxydans</name>
    <dbReference type="NCBI Taxonomy" id="937218"/>
    <lineage>
        <taxon>Bacteria</taxon>
        <taxon>Pseudomonadati</taxon>
        <taxon>Pseudomonadota</taxon>
        <taxon>Alphaproteobacteria</taxon>
        <taxon>Hyphomicrobiales</taxon>
        <taxon>Aurantimonadaceae</taxon>
        <taxon>Fulvimarina</taxon>
    </lineage>
</organism>
<dbReference type="InterPro" id="IPR042099">
    <property type="entry name" value="ANL_N_sf"/>
</dbReference>
<keyword evidence="2" id="KW-0436">Ligase</keyword>
<dbReference type="AlphaFoldDB" id="A0A1W2CDT0"/>
<keyword evidence="3" id="KW-0547">Nucleotide-binding</keyword>
<keyword evidence="4" id="KW-0067">ATP-binding</keyword>
<dbReference type="GO" id="GO:0006637">
    <property type="term" value="P:acyl-CoA metabolic process"/>
    <property type="evidence" value="ECO:0007669"/>
    <property type="project" value="TreeGrafter"/>
</dbReference>
<dbReference type="InterPro" id="IPR045851">
    <property type="entry name" value="AMP-bd_C_sf"/>
</dbReference>
<dbReference type="PROSITE" id="PS00455">
    <property type="entry name" value="AMP_BINDING"/>
    <property type="match status" value="1"/>
</dbReference>
<dbReference type="STRING" id="937218.SAMN06297251_109113"/>
<evidence type="ECO:0000256" key="3">
    <source>
        <dbReference type="ARBA" id="ARBA00022741"/>
    </source>
</evidence>
<evidence type="ECO:0000259" key="6">
    <source>
        <dbReference type="Pfam" id="PF13193"/>
    </source>
</evidence>
<dbReference type="SUPFAM" id="SSF56801">
    <property type="entry name" value="Acetyl-CoA synthetase-like"/>
    <property type="match status" value="1"/>
</dbReference>
<dbReference type="GO" id="GO:0015645">
    <property type="term" value="F:fatty acid ligase activity"/>
    <property type="evidence" value="ECO:0007669"/>
    <property type="project" value="TreeGrafter"/>
</dbReference>
<dbReference type="GO" id="GO:0016405">
    <property type="term" value="F:CoA-ligase activity"/>
    <property type="evidence" value="ECO:0007669"/>
    <property type="project" value="UniProtKB-ARBA"/>
</dbReference>
<dbReference type="EMBL" id="FWXR01000009">
    <property type="protein sequence ID" value="SMC83134.1"/>
    <property type="molecule type" value="Genomic_DNA"/>
</dbReference>
<accession>A0A1W2CDT0</accession>
<dbReference type="GO" id="GO:0005524">
    <property type="term" value="F:ATP binding"/>
    <property type="evidence" value="ECO:0007669"/>
    <property type="project" value="UniProtKB-KW"/>
</dbReference>
<dbReference type="InterPro" id="IPR020845">
    <property type="entry name" value="AMP-binding_CS"/>
</dbReference>
<dbReference type="InterPro" id="IPR025110">
    <property type="entry name" value="AMP-bd_C"/>
</dbReference>
<feature type="domain" description="AMP-binding enzyme C-terminal" evidence="6">
    <location>
        <begin position="484"/>
        <end position="562"/>
    </location>
</feature>
<name>A0A1W2CDT0_9HYPH</name>